<reference evidence="1" key="1">
    <citation type="journal article" date="2018" name="Genome Biol. Evol.">
        <title>Genomics and development of Lentinus tigrinus, a white-rot wood-decaying mushroom with dimorphic fruiting bodies.</title>
        <authorList>
            <person name="Wu B."/>
            <person name="Xu Z."/>
            <person name="Knudson A."/>
            <person name="Carlson A."/>
            <person name="Chen N."/>
            <person name="Kovaka S."/>
            <person name="LaButti K."/>
            <person name="Lipzen A."/>
            <person name="Pennachio C."/>
            <person name="Riley R."/>
            <person name="Schakwitz W."/>
            <person name="Umezawa K."/>
            <person name="Ohm R.A."/>
            <person name="Grigoriev I.V."/>
            <person name="Nagy L.G."/>
            <person name="Gibbons J."/>
            <person name="Hibbett D."/>
        </authorList>
    </citation>
    <scope>NUCLEOTIDE SEQUENCE [LARGE SCALE GENOMIC DNA]</scope>
    <source>
        <strain evidence="1">ALCF2SS1-6</strain>
    </source>
</reference>
<dbReference type="OrthoDB" id="2741932at2759"/>
<protein>
    <submittedName>
        <fullName evidence="1">Uncharacterized protein</fullName>
    </submittedName>
</protein>
<dbReference type="Proteomes" id="UP000313359">
    <property type="component" value="Unassembled WGS sequence"/>
</dbReference>
<dbReference type="EMBL" id="ML122341">
    <property type="protein sequence ID" value="RPD52766.1"/>
    <property type="molecule type" value="Genomic_DNA"/>
</dbReference>
<accession>A0A5C2RRH1</accession>
<sequence length="153" mass="17565">MVTTSRTHSSPFPRAKRVMKISVQPGPATCGYGFIIDYDCLRRWAKVLYGELFGPDALSSMTSEEAEKKIKTALTLATSVLPRKIYQQFPRIPRLRHRLALMNPGQRRYLLVLKDNSSQKVLSTTITPEDLDGVRKMLGLGEQKPRWYRLPEW</sequence>
<dbReference type="AlphaFoldDB" id="A0A5C2RRH1"/>
<organism evidence="1 2">
    <name type="scientific">Lentinus tigrinus ALCF2SS1-6</name>
    <dbReference type="NCBI Taxonomy" id="1328759"/>
    <lineage>
        <taxon>Eukaryota</taxon>
        <taxon>Fungi</taxon>
        <taxon>Dikarya</taxon>
        <taxon>Basidiomycota</taxon>
        <taxon>Agaricomycotina</taxon>
        <taxon>Agaricomycetes</taxon>
        <taxon>Polyporales</taxon>
        <taxon>Polyporaceae</taxon>
        <taxon>Lentinus</taxon>
    </lineage>
</organism>
<keyword evidence="2" id="KW-1185">Reference proteome</keyword>
<evidence type="ECO:0000313" key="2">
    <source>
        <dbReference type="Proteomes" id="UP000313359"/>
    </source>
</evidence>
<evidence type="ECO:0000313" key="1">
    <source>
        <dbReference type="EMBL" id="RPD52766.1"/>
    </source>
</evidence>
<proteinExistence type="predicted"/>
<name>A0A5C2RRH1_9APHY</name>
<gene>
    <name evidence="1" type="ORF">L227DRAFT_658685</name>
</gene>